<protein>
    <submittedName>
        <fullName evidence="2">Uncharacterized protein</fullName>
    </submittedName>
</protein>
<feature type="compositionally biased region" description="Basic residues" evidence="1">
    <location>
        <begin position="13"/>
        <end position="22"/>
    </location>
</feature>
<feature type="compositionally biased region" description="Basic and acidic residues" evidence="1">
    <location>
        <begin position="23"/>
        <end position="33"/>
    </location>
</feature>
<accession>A0AA97FC87</accession>
<evidence type="ECO:0000256" key="1">
    <source>
        <dbReference type="SAM" id="MobiDB-lite"/>
    </source>
</evidence>
<keyword evidence="3" id="KW-1185">Reference proteome</keyword>
<dbReference type="RefSeq" id="WP_317136186.1">
    <property type="nucleotide sequence ID" value="NZ_CP043875.1"/>
</dbReference>
<gene>
    <name evidence="2" type="ORF">F1737_08680</name>
</gene>
<evidence type="ECO:0000313" key="3">
    <source>
        <dbReference type="Proteomes" id="UP001301797"/>
    </source>
</evidence>
<dbReference type="GeneID" id="85230233"/>
<dbReference type="AlphaFoldDB" id="A0AA97FC87"/>
<reference evidence="2 3" key="1">
    <citation type="submission" date="2019-09" db="EMBL/GenBank/DDBJ databases">
        <title>The complete genome of Methanoplanus sp. FWC-SCC4.</title>
        <authorList>
            <person name="Chen S.-C."/>
            <person name="Zhou Y.-Z."/>
            <person name="Lai M.-C."/>
        </authorList>
    </citation>
    <scope>NUCLEOTIDE SEQUENCE [LARGE SCALE GENOMIC DNA]</scope>
    <source>
        <strain evidence="2 3">FWC-SCC4</strain>
    </source>
</reference>
<dbReference type="Proteomes" id="UP001301797">
    <property type="component" value="Chromosome"/>
</dbReference>
<name>A0AA97FC87_9EURY</name>
<organism evidence="2 3">
    <name type="scientific">Methanochimaera problematica</name>
    <dbReference type="NCBI Taxonomy" id="2609417"/>
    <lineage>
        <taxon>Archaea</taxon>
        <taxon>Methanobacteriati</taxon>
        <taxon>Methanobacteriota</taxon>
        <taxon>Stenosarchaea group</taxon>
        <taxon>Methanomicrobia</taxon>
        <taxon>Methanomicrobiales</taxon>
        <taxon>Methanomicrobiaceae</taxon>
        <taxon>Methanochimaera</taxon>
    </lineage>
</organism>
<proteinExistence type="predicted"/>
<sequence length="67" mass="8304">MALKIKQLERISHKPHTRKRKMHGENQKPDIRYPDITYEETPHEIQFEHHGLRGFKGPKRWRRKGWY</sequence>
<dbReference type="KEGG" id="mefw:F1737_08680"/>
<feature type="region of interest" description="Disordered" evidence="1">
    <location>
        <begin position="1"/>
        <end position="34"/>
    </location>
</feature>
<feature type="compositionally biased region" description="Basic and acidic residues" evidence="1">
    <location>
        <begin position="1"/>
        <end position="12"/>
    </location>
</feature>
<dbReference type="EMBL" id="CP043875">
    <property type="protein sequence ID" value="WOF16760.1"/>
    <property type="molecule type" value="Genomic_DNA"/>
</dbReference>
<evidence type="ECO:0000313" key="2">
    <source>
        <dbReference type="EMBL" id="WOF16760.1"/>
    </source>
</evidence>